<reference evidence="1 2" key="1">
    <citation type="submission" date="2018-05" db="EMBL/GenBank/DDBJ databases">
        <title>Oceanovita maritima gen. nov., sp. nov., a marine bacterium in the family Rhodobacteraceae isolated from surface seawater of Lundu port Xiamen, China.</title>
        <authorList>
            <person name="Hetharua B.H."/>
            <person name="Min D."/>
            <person name="Liao H."/>
            <person name="Tian Y."/>
        </authorList>
    </citation>
    <scope>NUCLEOTIDE SEQUENCE [LARGE SCALE GENOMIC DNA]</scope>
    <source>
        <strain evidence="1 2">FSX-11</strain>
    </source>
</reference>
<dbReference type="EMBL" id="QFVT01000003">
    <property type="protein sequence ID" value="PYC48505.1"/>
    <property type="molecule type" value="Genomic_DNA"/>
</dbReference>
<dbReference type="Proteomes" id="UP000248012">
    <property type="component" value="Unassembled WGS sequence"/>
</dbReference>
<evidence type="ECO:0008006" key="3">
    <source>
        <dbReference type="Google" id="ProtNLM"/>
    </source>
</evidence>
<proteinExistence type="predicted"/>
<dbReference type="Pfam" id="PF09965">
    <property type="entry name" value="DUF2199"/>
    <property type="match status" value="1"/>
</dbReference>
<comment type="caution">
    <text evidence="1">The sequence shown here is derived from an EMBL/GenBank/DDBJ whole genome shotgun (WGS) entry which is preliminary data.</text>
</comment>
<dbReference type="AlphaFoldDB" id="A0A2V4MP60"/>
<name>A0A2V4MP60_9RHOB</name>
<gene>
    <name evidence="1" type="ORF">DI396_05910</name>
</gene>
<keyword evidence="2" id="KW-1185">Reference proteome</keyword>
<dbReference type="OrthoDB" id="4404538at2"/>
<dbReference type="InterPro" id="IPR018697">
    <property type="entry name" value="DUF2199"/>
</dbReference>
<protein>
    <recommendedName>
        <fullName evidence="3">DUF2199 domain-containing protein</fullName>
    </recommendedName>
</protein>
<sequence length="188" mass="20685">MNLLDLDSRWKRFNDPDRVCPCCGETFSGIFDLGYPHPDAWTHAVDDSGDTEIAGDRLNADLCRVGEACFLRCVLMIPVQGTDEMFGFGAWAQVSRDVFDGYLATYDEPPRDFAGGNALLANLLPGFTEDDMIPVILSPVARDAGTRPMMMAEAGDLATAQTDGISFDRLLDIYAEAGRDIRPHLMQD</sequence>
<organism evidence="1 2">
    <name type="scientific">Litorivita pollutaquae</name>
    <dbReference type="NCBI Taxonomy" id="2200892"/>
    <lineage>
        <taxon>Bacteria</taxon>
        <taxon>Pseudomonadati</taxon>
        <taxon>Pseudomonadota</taxon>
        <taxon>Alphaproteobacteria</taxon>
        <taxon>Rhodobacterales</taxon>
        <taxon>Paracoccaceae</taxon>
        <taxon>Litorivita</taxon>
    </lineage>
</organism>
<evidence type="ECO:0000313" key="1">
    <source>
        <dbReference type="EMBL" id="PYC48505.1"/>
    </source>
</evidence>
<evidence type="ECO:0000313" key="2">
    <source>
        <dbReference type="Proteomes" id="UP000248012"/>
    </source>
</evidence>
<dbReference type="RefSeq" id="WP_110795239.1">
    <property type="nucleotide sequence ID" value="NZ_KZ826482.1"/>
</dbReference>
<accession>A0A2V4MP60</accession>